<dbReference type="RefSeq" id="WP_200320247.1">
    <property type="nucleotide sequence ID" value="NZ_JAENJH010000004.1"/>
</dbReference>
<dbReference type="CDD" id="cd01448">
    <property type="entry name" value="TST_Repeat_1"/>
    <property type="match status" value="1"/>
</dbReference>
<dbReference type="PANTHER" id="PTHR11364">
    <property type="entry name" value="THIOSULFATE SULFERTANSFERASE"/>
    <property type="match status" value="1"/>
</dbReference>
<keyword evidence="2" id="KW-0677">Repeat</keyword>
<dbReference type="AlphaFoldDB" id="A0A934QUN0"/>
<comment type="caution">
    <text evidence="5">The sequence shown here is derived from an EMBL/GenBank/DDBJ whole genome shotgun (WGS) entry which is preliminary data.</text>
</comment>
<evidence type="ECO:0000256" key="2">
    <source>
        <dbReference type="ARBA" id="ARBA00022737"/>
    </source>
</evidence>
<organism evidence="5 6">
    <name type="scientific">Prauserella cavernicola</name>
    <dbReference type="NCBI Taxonomy" id="2800127"/>
    <lineage>
        <taxon>Bacteria</taxon>
        <taxon>Bacillati</taxon>
        <taxon>Actinomycetota</taxon>
        <taxon>Actinomycetes</taxon>
        <taxon>Pseudonocardiales</taxon>
        <taxon>Pseudonocardiaceae</taxon>
        <taxon>Prauserella</taxon>
    </lineage>
</organism>
<dbReference type="InterPro" id="IPR001763">
    <property type="entry name" value="Rhodanese-like_dom"/>
</dbReference>
<dbReference type="PANTHER" id="PTHR11364:SF27">
    <property type="entry name" value="SULFURTRANSFERASE"/>
    <property type="match status" value="1"/>
</dbReference>
<dbReference type="SUPFAM" id="SSF52821">
    <property type="entry name" value="Rhodanese/Cell cycle control phosphatase"/>
    <property type="match status" value="2"/>
</dbReference>
<name>A0A934QUN0_9PSEU</name>
<accession>A0A934QUN0</accession>
<dbReference type="InterPro" id="IPR036873">
    <property type="entry name" value="Rhodanese-like_dom_sf"/>
</dbReference>
<dbReference type="SMART" id="SM00450">
    <property type="entry name" value="RHOD"/>
    <property type="match status" value="2"/>
</dbReference>
<evidence type="ECO:0000256" key="1">
    <source>
        <dbReference type="ARBA" id="ARBA00022679"/>
    </source>
</evidence>
<reference evidence="5" key="1">
    <citation type="submission" date="2020-12" db="EMBL/GenBank/DDBJ databases">
        <title>Prauserella sp. ASG 168, a novel actinomycete isolated from cave rock.</title>
        <authorList>
            <person name="Suriyachadkun C."/>
        </authorList>
    </citation>
    <scope>NUCLEOTIDE SEQUENCE</scope>
    <source>
        <strain evidence="5">ASG 168</strain>
    </source>
</reference>
<gene>
    <name evidence="5" type="ORF">JHE00_20065</name>
</gene>
<dbReference type="Proteomes" id="UP000635245">
    <property type="component" value="Unassembled WGS sequence"/>
</dbReference>
<keyword evidence="1" id="KW-0808">Transferase</keyword>
<keyword evidence="6" id="KW-1185">Reference proteome</keyword>
<feature type="region of interest" description="Disordered" evidence="3">
    <location>
        <begin position="51"/>
        <end position="71"/>
    </location>
</feature>
<proteinExistence type="predicted"/>
<dbReference type="PROSITE" id="PS50206">
    <property type="entry name" value="RHODANESE_3"/>
    <property type="match status" value="2"/>
</dbReference>
<evidence type="ECO:0000256" key="3">
    <source>
        <dbReference type="SAM" id="MobiDB-lite"/>
    </source>
</evidence>
<evidence type="ECO:0000313" key="6">
    <source>
        <dbReference type="Proteomes" id="UP000635245"/>
    </source>
</evidence>
<protein>
    <submittedName>
        <fullName evidence="5">Sulfurtransferase</fullName>
    </submittedName>
</protein>
<dbReference type="EMBL" id="JAENJH010000004">
    <property type="protein sequence ID" value="MBK1786631.1"/>
    <property type="molecule type" value="Genomic_DNA"/>
</dbReference>
<feature type="domain" description="Rhodanese" evidence="4">
    <location>
        <begin position="17"/>
        <end position="134"/>
    </location>
</feature>
<dbReference type="InterPro" id="IPR045078">
    <property type="entry name" value="TST/MPST-like"/>
</dbReference>
<dbReference type="GO" id="GO:0004792">
    <property type="term" value="F:thiosulfate-cyanide sulfurtransferase activity"/>
    <property type="evidence" value="ECO:0007669"/>
    <property type="project" value="TreeGrafter"/>
</dbReference>
<evidence type="ECO:0000313" key="5">
    <source>
        <dbReference type="EMBL" id="MBK1786631.1"/>
    </source>
</evidence>
<feature type="domain" description="Rhodanese" evidence="4">
    <location>
        <begin position="164"/>
        <end position="275"/>
    </location>
</feature>
<evidence type="ECO:0000259" key="4">
    <source>
        <dbReference type="PROSITE" id="PS50206"/>
    </source>
</evidence>
<dbReference type="Gene3D" id="3.40.250.10">
    <property type="entry name" value="Rhodanese-like domain"/>
    <property type="match status" value="2"/>
</dbReference>
<dbReference type="Pfam" id="PF00581">
    <property type="entry name" value="Rhodanese"/>
    <property type="match status" value="2"/>
</dbReference>
<sequence length="278" mass="28975">MSTPLTDVATLRAELAGTAPPVLLDVRWALATHADRDGYRAGHLPSAGFVDLDRDLADPPGPEGRHPLPDPERFAGVLRRLGVGSRTPVVCYDAGPGTAAARAWWLLRFHGHPDVRVLDGGLAAWQAAGGPVESGDGGSGEPGDFTPVPGRALVLTADEVPEFVAGGGLLLDARDTDRFLGRTEPVDPVAGHIPGAVSAPTLNNVDERGRFLVESALRSRFEDLGAREGRQVAVYCGSGVTAAHQVLALEAAGVAAALYPGSWSHWITDSAREVATGP</sequence>